<dbReference type="PANTHER" id="PTHR15004">
    <property type="entry name" value="GLUTAMYL-TRNA(GLN) AMIDOTRANSFERASE SUBUNIT C, MITOCHONDRIAL"/>
    <property type="match status" value="1"/>
</dbReference>
<evidence type="ECO:0000313" key="3">
    <source>
        <dbReference type="Proteomes" id="UP001324533"/>
    </source>
</evidence>
<dbReference type="HAMAP" id="MF_00122">
    <property type="entry name" value="GatC"/>
    <property type="match status" value="1"/>
</dbReference>
<organism evidence="2 3">
    <name type="scientific">Microbacterium invictum</name>
    <dbReference type="NCBI Taxonomy" id="515415"/>
    <lineage>
        <taxon>Bacteria</taxon>
        <taxon>Bacillati</taxon>
        <taxon>Actinomycetota</taxon>
        <taxon>Actinomycetes</taxon>
        <taxon>Micrococcales</taxon>
        <taxon>Microbacteriaceae</taxon>
        <taxon>Microbacterium</taxon>
    </lineage>
</organism>
<comment type="subunit">
    <text evidence="1">Heterotrimer of A, B and C subunits.</text>
</comment>
<evidence type="ECO:0000313" key="2">
    <source>
        <dbReference type="EMBL" id="WQB68795.1"/>
    </source>
</evidence>
<reference evidence="2 3" key="1">
    <citation type="submission" date="2023-06" db="EMBL/GenBank/DDBJ databases">
        <title>Rock-solubilizing bacteria, Microbacterium invictum, promotes re-establishment of vegetation in rocky wasteland by accelerating rock bio-weathering and reshaping soil bacterial community.</title>
        <authorList>
            <person name="Liu C."/>
        </authorList>
    </citation>
    <scope>NUCLEOTIDE SEQUENCE [LARGE SCALE GENOMIC DNA]</scope>
    <source>
        <strain evidence="2 3">X-18</strain>
    </source>
</reference>
<keyword evidence="1" id="KW-0547">Nucleotide-binding</keyword>
<name>A0ABZ0V892_9MICO</name>
<dbReference type="NCBIfam" id="TIGR00135">
    <property type="entry name" value="gatC"/>
    <property type="match status" value="1"/>
</dbReference>
<keyword evidence="1" id="KW-0067">ATP-binding</keyword>
<keyword evidence="1" id="KW-0648">Protein biosynthesis</keyword>
<dbReference type="Pfam" id="PF02686">
    <property type="entry name" value="GatC"/>
    <property type="match status" value="1"/>
</dbReference>
<comment type="catalytic activity">
    <reaction evidence="1">
        <text>L-glutamyl-tRNA(Gln) + L-glutamine + ATP + H2O = L-glutaminyl-tRNA(Gln) + L-glutamate + ADP + phosphate + H(+)</text>
        <dbReference type="Rhea" id="RHEA:17521"/>
        <dbReference type="Rhea" id="RHEA-COMP:9681"/>
        <dbReference type="Rhea" id="RHEA-COMP:9684"/>
        <dbReference type="ChEBI" id="CHEBI:15377"/>
        <dbReference type="ChEBI" id="CHEBI:15378"/>
        <dbReference type="ChEBI" id="CHEBI:29985"/>
        <dbReference type="ChEBI" id="CHEBI:30616"/>
        <dbReference type="ChEBI" id="CHEBI:43474"/>
        <dbReference type="ChEBI" id="CHEBI:58359"/>
        <dbReference type="ChEBI" id="CHEBI:78520"/>
        <dbReference type="ChEBI" id="CHEBI:78521"/>
        <dbReference type="ChEBI" id="CHEBI:456216"/>
    </reaction>
</comment>
<dbReference type="RefSeq" id="WP_322408895.1">
    <property type="nucleotide sequence ID" value="NZ_CP139779.1"/>
</dbReference>
<proteinExistence type="inferred from homology"/>
<dbReference type="InterPro" id="IPR036113">
    <property type="entry name" value="Asp/Glu-ADT_sf_sub_c"/>
</dbReference>
<dbReference type="SUPFAM" id="SSF141000">
    <property type="entry name" value="Glu-tRNAGln amidotransferase C subunit"/>
    <property type="match status" value="1"/>
</dbReference>
<comment type="similarity">
    <text evidence="1">Belongs to the GatC family.</text>
</comment>
<keyword evidence="1" id="KW-0436">Ligase</keyword>
<keyword evidence="3" id="KW-1185">Reference proteome</keyword>
<comment type="function">
    <text evidence="1">Allows the formation of correctly charged Asn-tRNA(Asn) or Gln-tRNA(Gln) through the transamidation of misacylated Asp-tRNA(Asn) or Glu-tRNA(Gln) in organisms which lack either or both of asparaginyl-tRNA or glutaminyl-tRNA synthetases. The reaction takes place in the presence of glutamine and ATP through an activated phospho-Asp-tRNA(Asn) or phospho-Glu-tRNA(Gln).</text>
</comment>
<dbReference type="Proteomes" id="UP001324533">
    <property type="component" value="Chromosome"/>
</dbReference>
<gene>
    <name evidence="1 2" type="primary">gatC</name>
    <name evidence="2" type="ORF">T9R20_08645</name>
</gene>
<sequence length="99" mass="10784">MSEITPDLVRHLGVLARIQLSDEEVARLTGQLDVIVDNIAKVSEVATADVLATSHPIPLQNVFRDDVPADVLTVEEVLQNAPEAADDRFRVTAILGEEQ</sequence>
<dbReference type="InterPro" id="IPR003837">
    <property type="entry name" value="GatC"/>
</dbReference>
<dbReference type="PANTHER" id="PTHR15004:SF0">
    <property type="entry name" value="GLUTAMYL-TRNA(GLN) AMIDOTRANSFERASE SUBUNIT C, MITOCHONDRIAL"/>
    <property type="match status" value="1"/>
</dbReference>
<evidence type="ECO:0000256" key="1">
    <source>
        <dbReference type="HAMAP-Rule" id="MF_00122"/>
    </source>
</evidence>
<dbReference type="EMBL" id="CP139779">
    <property type="protein sequence ID" value="WQB68795.1"/>
    <property type="molecule type" value="Genomic_DNA"/>
</dbReference>
<comment type="catalytic activity">
    <reaction evidence="1">
        <text>L-aspartyl-tRNA(Asn) + L-glutamine + ATP + H2O = L-asparaginyl-tRNA(Asn) + L-glutamate + ADP + phosphate + 2 H(+)</text>
        <dbReference type="Rhea" id="RHEA:14513"/>
        <dbReference type="Rhea" id="RHEA-COMP:9674"/>
        <dbReference type="Rhea" id="RHEA-COMP:9677"/>
        <dbReference type="ChEBI" id="CHEBI:15377"/>
        <dbReference type="ChEBI" id="CHEBI:15378"/>
        <dbReference type="ChEBI" id="CHEBI:29985"/>
        <dbReference type="ChEBI" id="CHEBI:30616"/>
        <dbReference type="ChEBI" id="CHEBI:43474"/>
        <dbReference type="ChEBI" id="CHEBI:58359"/>
        <dbReference type="ChEBI" id="CHEBI:78515"/>
        <dbReference type="ChEBI" id="CHEBI:78516"/>
        <dbReference type="ChEBI" id="CHEBI:456216"/>
    </reaction>
</comment>
<accession>A0ABZ0V892</accession>
<protein>
    <recommendedName>
        <fullName evidence="1">Aspartyl/glutamyl-tRNA(Asn/Gln) amidotransferase subunit C</fullName>
        <shortName evidence="1">Asp/Glu-ADT subunit C</shortName>
        <ecNumber evidence="1">6.3.5.-</ecNumber>
    </recommendedName>
</protein>
<dbReference type="Gene3D" id="1.10.20.60">
    <property type="entry name" value="Glu-tRNAGln amidotransferase C subunit, N-terminal domain"/>
    <property type="match status" value="1"/>
</dbReference>
<dbReference type="EC" id="6.3.5.-" evidence="1"/>